<dbReference type="AlphaFoldDB" id="A0A9X2LVS3"/>
<dbReference type="Pfam" id="PF07470">
    <property type="entry name" value="Glyco_hydro_88"/>
    <property type="match status" value="1"/>
</dbReference>
<sequence length="482" mass="52500">MAIAHHVPASTVDAPSVPFPSDRRTPLTWSTAPIAGAGGHPPTVLEWHSAVPAAPGRLRLFVACDVRDVRRVEAASARTGRPLGSFDIRYADCHQPYDLPLDGDAVRAVADEGVRLTLAPDPATEPLWIFSGPDAPVERRPSLLLDTEDPSAPAAALHHHLTSIASVQPFGWMEGCVLDALYDLHTTFPADTRAETALRDHLAVYVHGIRLRYEDPRSRPANDRVYGIEATLPFAVVAKRDPRHPTLRLAIDSWDARTDPHGCVKDAPTTAEGCYTVAYPMAVLAQATGDARLREAAIRQLRVRRRRLTWDDDLYLRLLPDGSRIYRNWARAYAWYLLGLVRTLSELGDQPDTDDLWDEAARAARLALSRRNAAGIWDCYLGEPATAAETCGSAGIAAALALGVERGRFAADREGAVAQETWEVLCDRLTPDGWLDGSSPSNKGGEELQRSGYRMLSGVGSGLLGQLGAALVRIGAVKDWTR</sequence>
<dbReference type="InterPro" id="IPR008928">
    <property type="entry name" value="6-hairpin_glycosidase_sf"/>
</dbReference>
<protein>
    <submittedName>
        <fullName evidence="2">Glycoside hydrolase family 88 protein</fullName>
    </submittedName>
</protein>
<evidence type="ECO:0000256" key="1">
    <source>
        <dbReference type="ARBA" id="ARBA00022801"/>
    </source>
</evidence>
<reference evidence="2" key="1">
    <citation type="submission" date="2022-06" db="EMBL/GenBank/DDBJ databases">
        <title>WGS of actinobacteria.</title>
        <authorList>
            <person name="Thawai C."/>
        </authorList>
    </citation>
    <scope>NUCLEOTIDE SEQUENCE</scope>
    <source>
        <strain evidence="2">DSM 42010</strain>
    </source>
</reference>
<name>A0A9X2LVS3_STRMQ</name>
<evidence type="ECO:0000313" key="2">
    <source>
        <dbReference type="EMBL" id="MCQ8830110.1"/>
    </source>
</evidence>
<organism evidence="2 3">
    <name type="scientific">Streptomyces malaysiensis subsp. samsunensis</name>
    <dbReference type="NCBI Taxonomy" id="459658"/>
    <lineage>
        <taxon>Bacteria</taxon>
        <taxon>Bacillati</taxon>
        <taxon>Actinomycetota</taxon>
        <taxon>Actinomycetes</taxon>
        <taxon>Kitasatosporales</taxon>
        <taxon>Streptomycetaceae</taxon>
        <taxon>Streptomyces</taxon>
        <taxon>Streptomyces violaceusniger group</taxon>
    </lineage>
</organism>
<proteinExistence type="predicted"/>
<dbReference type="Gene3D" id="1.50.10.10">
    <property type="match status" value="1"/>
</dbReference>
<gene>
    <name evidence="2" type="ORF">NQU54_13760</name>
</gene>
<comment type="caution">
    <text evidence="2">The sequence shown here is derived from an EMBL/GenBank/DDBJ whole genome shotgun (WGS) entry which is preliminary data.</text>
</comment>
<evidence type="ECO:0000313" key="3">
    <source>
        <dbReference type="Proteomes" id="UP001142400"/>
    </source>
</evidence>
<dbReference type="InterPro" id="IPR012341">
    <property type="entry name" value="6hp_glycosidase-like_sf"/>
</dbReference>
<dbReference type="SUPFAM" id="SSF48208">
    <property type="entry name" value="Six-hairpin glycosidases"/>
    <property type="match status" value="1"/>
</dbReference>
<keyword evidence="3" id="KW-1185">Reference proteome</keyword>
<dbReference type="GO" id="GO:0005975">
    <property type="term" value="P:carbohydrate metabolic process"/>
    <property type="evidence" value="ECO:0007669"/>
    <property type="project" value="InterPro"/>
</dbReference>
<dbReference type="GO" id="GO:0016787">
    <property type="term" value="F:hydrolase activity"/>
    <property type="evidence" value="ECO:0007669"/>
    <property type="project" value="UniProtKB-KW"/>
</dbReference>
<keyword evidence="1 2" id="KW-0378">Hydrolase</keyword>
<dbReference type="RefSeq" id="WP_257631323.1">
    <property type="nucleotide sequence ID" value="NZ_JANIIC010000013.1"/>
</dbReference>
<dbReference type="InterPro" id="IPR010905">
    <property type="entry name" value="Glyco_hydro_88"/>
</dbReference>
<accession>A0A9X2LVS3</accession>
<dbReference type="Proteomes" id="UP001142400">
    <property type="component" value="Unassembled WGS sequence"/>
</dbReference>
<dbReference type="EMBL" id="JANIIC010000013">
    <property type="protein sequence ID" value="MCQ8830110.1"/>
    <property type="molecule type" value="Genomic_DNA"/>
</dbReference>